<sequence length="199" mass="22108">MSKIIGLTGGIGSGKTTVANHFHDNYHIDIVDADIVAREVVEPGSEGLAAIANQFGDSVLNEDGTLNRTHLRELVFSNPSNKQWIDNLLHPMIRQRMQQQLKMATSPYCLLVIPLMVENGLQSMAERVLVVDVSPDTQIKRTLARDGVSKQQVQSILKAQATREQRLAIADDIINNDIENGHLAEKIAELHRKYLALCH</sequence>
<dbReference type="EMBL" id="BJLF01000026">
    <property type="protein sequence ID" value="GEA52805.1"/>
    <property type="molecule type" value="Genomic_DNA"/>
</dbReference>
<evidence type="ECO:0000313" key="10">
    <source>
        <dbReference type="EMBL" id="GEA52805.1"/>
    </source>
</evidence>
<dbReference type="AlphaFoldDB" id="A0A4Y3I0N6"/>
<dbReference type="CDD" id="cd02022">
    <property type="entry name" value="DPCK"/>
    <property type="match status" value="1"/>
</dbReference>
<keyword evidence="4 8" id="KW-0547">Nucleotide-binding</keyword>
<keyword evidence="6 8" id="KW-0067">ATP-binding</keyword>
<dbReference type="GO" id="GO:0004140">
    <property type="term" value="F:dephospho-CoA kinase activity"/>
    <property type="evidence" value="ECO:0007669"/>
    <property type="project" value="UniProtKB-UniRule"/>
</dbReference>
<dbReference type="InterPro" id="IPR027417">
    <property type="entry name" value="P-loop_NTPase"/>
</dbReference>
<evidence type="ECO:0000256" key="5">
    <source>
        <dbReference type="ARBA" id="ARBA00022777"/>
    </source>
</evidence>
<evidence type="ECO:0000256" key="8">
    <source>
        <dbReference type="HAMAP-Rule" id="MF_00376"/>
    </source>
</evidence>
<comment type="pathway">
    <text evidence="8">Cofactor biosynthesis; coenzyme A biosynthesis; CoA from (R)-pantothenate: step 5/5.</text>
</comment>
<organism evidence="10 11">
    <name type="scientific">Vibrio inusitatus NBRC 102082</name>
    <dbReference type="NCBI Taxonomy" id="1219070"/>
    <lineage>
        <taxon>Bacteria</taxon>
        <taxon>Pseudomonadati</taxon>
        <taxon>Pseudomonadota</taxon>
        <taxon>Gammaproteobacteria</taxon>
        <taxon>Vibrionales</taxon>
        <taxon>Vibrionaceae</taxon>
        <taxon>Vibrio</taxon>
    </lineage>
</organism>
<keyword evidence="5 8" id="KW-0418">Kinase</keyword>
<dbReference type="RefSeq" id="WP_141347213.1">
    <property type="nucleotide sequence ID" value="NZ_BJLF01000026.1"/>
</dbReference>
<dbReference type="FunFam" id="3.40.50.300:FF:000518">
    <property type="entry name" value="Dephospho-CoA kinase"/>
    <property type="match status" value="1"/>
</dbReference>
<dbReference type="UniPathway" id="UPA00241">
    <property type="reaction ID" value="UER00356"/>
</dbReference>
<dbReference type="PROSITE" id="PS51219">
    <property type="entry name" value="DPCK"/>
    <property type="match status" value="1"/>
</dbReference>
<evidence type="ECO:0000256" key="3">
    <source>
        <dbReference type="ARBA" id="ARBA00022679"/>
    </source>
</evidence>
<dbReference type="GO" id="GO:0015937">
    <property type="term" value="P:coenzyme A biosynthetic process"/>
    <property type="evidence" value="ECO:0007669"/>
    <property type="project" value="UniProtKB-UniRule"/>
</dbReference>
<evidence type="ECO:0000256" key="7">
    <source>
        <dbReference type="ARBA" id="ARBA00022993"/>
    </source>
</evidence>
<comment type="catalytic activity">
    <reaction evidence="8">
        <text>3'-dephospho-CoA + ATP = ADP + CoA + H(+)</text>
        <dbReference type="Rhea" id="RHEA:18245"/>
        <dbReference type="ChEBI" id="CHEBI:15378"/>
        <dbReference type="ChEBI" id="CHEBI:30616"/>
        <dbReference type="ChEBI" id="CHEBI:57287"/>
        <dbReference type="ChEBI" id="CHEBI:57328"/>
        <dbReference type="ChEBI" id="CHEBI:456216"/>
        <dbReference type="EC" id="2.7.1.24"/>
    </reaction>
</comment>
<evidence type="ECO:0000256" key="1">
    <source>
        <dbReference type="ARBA" id="ARBA00009018"/>
    </source>
</evidence>
<proteinExistence type="inferred from homology"/>
<feature type="binding site" evidence="8">
    <location>
        <begin position="12"/>
        <end position="17"/>
    </location>
    <ligand>
        <name>ATP</name>
        <dbReference type="ChEBI" id="CHEBI:30616"/>
    </ligand>
</feature>
<evidence type="ECO:0000256" key="2">
    <source>
        <dbReference type="ARBA" id="ARBA00022490"/>
    </source>
</evidence>
<keyword evidence="2 8" id="KW-0963">Cytoplasm</keyword>
<dbReference type="PANTHER" id="PTHR10695:SF46">
    <property type="entry name" value="BIFUNCTIONAL COENZYME A SYNTHASE-RELATED"/>
    <property type="match status" value="1"/>
</dbReference>
<dbReference type="Proteomes" id="UP000318717">
    <property type="component" value="Unassembled WGS sequence"/>
</dbReference>
<dbReference type="HAMAP" id="MF_00376">
    <property type="entry name" value="Dephospho_CoA_kinase"/>
    <property type="match status" value="1"/>
</dbReference>
<comment type="similarity">
    <text evidence="1 8">Belongs to the CoaE family.</text>
</comment>
<protein>
    <recommendedName>
        <fullName evidence="8 9">Dephospho-CoA kinase</fullName>
        <ecNumber evidence="8 9">2.7.1.24</ecNumber>
    </recommendedName>
    <alternativeName>
        <fullName evidence="8">Dephosphocoenzyme A kinase</fullName>
    </alternativeName>
</protein>
<dbReference type="GO" id="GO:0005737">
    <property type="term" value="C:cytoplasm"/>
    <property type="evidence" value="ECO:0007669"/>
    <property type="project" value="UniProtKB-SubCell"/>
</dbReference>
<dbReference type="PANTHER" id="PTHR10695">
    <property type="entry name" value="DEPHOSPHO-COA KINASE-RELATED"/>
    <property type="match status" value="1"/>
</dbReference>
<dbReference type="GO" id="GO:0005524">
    <property type="term" value="F:ATP binding"/>
    <property type="evidence" value="ECO:0007669"/>
    <property type="project" value="UniProtKB-UniRule"/>
</dbReference>
<dbReference type="NCBIfam" id="TIGR00152">
    <property type="entry name" value="dephospho-CoA kinase"/>
    <property type="match status" value="1"/>
</dbReference>
<dbReference type="Pfam" id="PF01121">
    <property type="entry name" value="CoaE"/>
    <property type="match status" value="1"/>
</dbReference>
<evidence type="ECO:0000256" key="6">
    <source>
        <dbReference type="ARBA" id="ARBA00022840"/>
    </source>
</evidence>
<name>A0A4Y3I0N6_9VIBR</name>
<dbReference type="Gene3D" id="3.40.50.300">
    <property type="entry name" value="P-loop containing nucleotide triphosphate hydrolases"/>
    <property type="match status" value="1"/>
</dbReference>
<dbReference type="SUPFAM" id="SSF52540">
    <property type="entry name" value="P-loop containing nucleoside triphosphate hydrolases"/>
    <property type="match status" value="1"/>
</dbReference>
<keyword evidence="11" id="KW-1185">Reference proteome</keyword>
<accession>A0A4Y3I0N6</accession>
<comment type="subcellular location">
    <subcellularLocation>
        <location evidence="8">Cytoplasm</location>
    </subcellularLocation>
</comment>
<dbReference type="PRINTS" id="PR00988">
    <property type="entry name" value="URIDINKINASE"/>
</dbReference>
<dbReference type="OrthoDB" id="9812943at2"/>
<evidence type="ECO:0000256" key="4">
    <source>
        <dbReference type="ARBA" id="ARBA00022741"/>
    </source>
</evidence>
<keyword evidence="7 8" id="KW-0173">Coenzyme A biosynthesis</keyword>
<comment type="function">
    <text evidence="8">Catalyzes the phosphorylation of the 3'-hydroxyl group of dephosphocoenzyme A to form coenzyme A.</text>
</comment>
<dbReference type="InterPro" id="IPR001977">
    <property type="entry name" value="Depp_CoAkinase"/>
</dbReference>
<reference evidence="10 11" key="1">
    <citation type="submission" date="2019-06" db="EMBL/GenBank/DDBJ databases">
        <title>Whole genome shotgun sequence of Vibrio inusitatus NBRC 102082.</title>
        <authorList>
            <person name="Hosoyama A."/>
            <person name="Uohara A."/>
            <person name="Ohji S."/>
            <person name="Ichikawa N."/>
        </authorList>
    </citation>
    <scope>NUCLEOTIDE SEQUENCE [LARGE SCALE GENOMIC DNA]</scope>
    <source>
        <strain evidence="10 11">NBRC 102082</strain>
    </source>
</reference>
<evidence type="ECO:0000256" key="9">
    <source>
        <dbReference type="NCBIfam" id="TIGR00152"/>
    </source>
</evidence>
<gene>
    <name evidence="8 10" type="primary">coaE</name>
    <name evidence="10" type="ORF">VIN01S_36090</name>
</gene>
<comment type="caution">
    <text evidence="10">The sequence shown here is derived from an EMBL/GenBank/DDBJ whole genome shotgun (WGS) entry which is preliminary data.</text>
</comment>
<dbReference type="EC" id="2.7.1.24" evidence="8 9"/>
<evidence type="ECO:0000313" key="11">
    <source>
        <dbReference type="Proteomes" id="UP000318717"/>
    </source>
</evidence>
<keyword evidence="3 8" id="KW-0808">Transferase</keyword>